<accession>A0A9Q5VAB0</accession>
<dbReference type="GO" id="GO:0006935">
    <property type="term" value="P:chemotaxis"/>
    <property type="evidence" value="ECO:0007669"/>
    <property type="project" value="InterPro"/>
</dbReference>
<dbReference type="GeneID" id="66740531"/>
<proteinExistence type="predicted"/>
<dbReference type="Pfam" id="PF01584">
    <property type="entry name" value="CheW"/>
    <property type="match status" value="1"/>
</dbReference>
<dbReference type="SMART" id="SM00260">
    <property type="entry name" value="CheW"/>
    <property type="match status" value="1"/>
</dbReference>
<keyword evidence="2" id="KW-1185">Reference proteome</keyword>
<dbReference type="InterPro" id="IPR002545">
    <property type="entry name" value="CheW-lke_dom"/>
</dbReference>
<evidence type="ECO:0000313" key="1">
    <source>
        <dbReference type="EMBL" id="QGO05458.1"/>
    </source>
</evidence>
<dbReference type="RefSeq" id="WP_016209405.1">
    <property type="nucleotide sequence ID" value="NZ_CP012413.1"/>
</dbReference>
<organism evidence="1 2">
    <name type="scientific">Piscirickettsia salmonis</name>
    <dbReference type="NCBI Taxonomy" id="1238"/>
    <lineage>
        <taxon>Bacteria</taxon>
        <taxon>Pseudomonadati</taxon>
        <taxon>Pseudomonadota</taxon>
        <taxon>Gammaproteobacteria</taxon>
        <taxon>Thiotrichales</taxon>
        <taxon>Piscirickettsiaceae</taxon>
        <taxon>Piscirickettsia</taxon>
    </lineage>
</organism>
<dbReference type="AlphaFoldDB" id="A0A9Q5VAB0"/>
<reference evidence="1 2" key="1">
    <citation type="submission" date="2019-04" db="EMBL/GenBank/DDBJ databases">
        <title>Complete genome sequencing of Piscirickettsia salmonis strain Psal-009.</title>
        <authorList>
            <person name="Schober I."/>
            <person name="Bunk B."/>
            <person name="Sproer C."/>
            <person name="Carril G.P."/>
            <person name="Riedel T."/>
            <person name="Flores-Herrera P.A."/>
            <person name="Nourdin-Galindo G."/>
            <person name="Marshall S.H."/>
            <person name="Overmann J."/>
        </authorList>
    </citation>
    <scope>NUCLEOTIDE SEQUENCE [LARGE SCALE GENOMIC DNA]</scope>
    <source>
        <strain evidence="1 2">Psal-009</strain>
    </source>
</reference>
<evidence type="ECO:0000313" key="2">
    <source>
        <dbReference type="Proteomes" id="UP000422232"/>
    </source>
</evidence>
<dbReference type="EMBL" id="CP038908">
    <property type="protein sequence ID" value="QGO05458.1"/>
    <property type="molecule type" value="Genomic_DNA"/>
</dbReference>
<gene>
    <name evidence="1" type="ORF">Psal009_01347</name>
</gene>
<sequence length="297" mass="32962">MIDDDSAGILEEGQALSDYFDALLGVNSAQKEELELEKAKSFEVVTDNQSFVFQDDNKVADLAVVEPAIVMPLPKVQELDASIKEIDVDDVVASTVIEADLDVLPGTLSEVLEEIEVAVITTESELDAASIEFDSVVPTWARQEFQCVSFMVQGLQLIMPLSGLNQIYALQEHRVKAIFGQADWFIGMMKVMEKNIHVLDVMHWLLPEDAQPLGRVNQTDTDLQHEFVLALEGSSWGVVCNGLGFSEFLKSDDVNWHNKDPKRPWLAGVVVDKMCGLIDPEQLVKFLNAESRGLSIK</sequence>
<dbReference type="InterPro" id="IPR036061">
    <property type="entry name" value="CheW-like_dom_sf"/>
</dbReference>
<dbReference type="Proteomes" id="UP000422232">
    <property type="component" value="Chromosome"/>
</dbReference>
<dbReference type="SUPFAM" id="SSF50341">
    <property type="entry name" value="CheW-like"/>
    <property type="match status" value="1"/>
</dbReference>
<dbReference type="GO" id="GO:0007165">
    <property type="term" value="P:signal transduction"/>
    <property type="evidence" value="ECO:0007669"/>
    <property type="project" value="InterPro"/>
</dbReference>
<protein>
    <submittedName>
        <fullName evidence="1">CheW-like domain protein</fullName>
    </submittedName>
</protein>
<name>A0A9Q5VAB0_PISSA</name>